<dbReference type="CDD" id="cd03789">
    <property type="entry name" value="GT9_LPS_heptosyltransferase"/>
    <property type="match status" value="1"/>
</dbReference>
<comment type="caution">
    <text evidence="3">The sequence shown here is derived from an EMBL/GenBank/DDBJ whole genome shotgun (WGS) entry which is preliminary data.</text>
</comment>
<dbReference type="InterPro" id="IPR002201">
    <property type="entry name" value="Glyco_trans_9"/>
</dbReference>
<keyword evidence="4" id="KW-1185">Reference proteome</keyword>
<evidence type="ECO:0000313" key="3">
    <source>
        <dbReference type="EMBL" id="MBL4915260.1"/>
    </source>
</evidence>
<dbReference type="InterPro" id="IPR051199">
    <property type="entry name" value="LPS_LOS_Heptosyltrfase"/>
</dbReference>
<dbReference type="Proteomes" id="UP000604898">
    <property type="component" value="Unassembled WGS sequence"/>
</dbReference>
<name>A0ABS1T4T6_9GAMM</name>
<dbReference type="PANTHER" id="PTHR30160">
    <property type="entry name" value="TETRAACYLDISACCHARIDE 4'-KINASE-RELATED"/>
    <property type="match status" value="1"/>
</dbReference>
<dbReference type="EMBL" id="JAESVD010000014">
    <property type="protein sequence ID" value="MBL4915260.1"/>
    <property type="molecule type" value="Genomic_DNA"/>
</dbReference>
<evidence type="ECO:0000256" key="2">
    <source>
        <dbReference type="ARBA" id="ARBA00022679"/>
    </source>
</evidence>
<protein>
    <submittedName>
        <fullName evidence="3">Glycosyltransferase family 9 protein</fullName>
    </submittedName>
</protein>
<proteinExistence type="predicted"/>
<sequence length="364" mass="39729">MSLSTSSDNQNPKSSSIDLSNAESLCLLRLSAIGDVCHAVAMVQAIQRRYPQLKITWILGKVEYQLLKHLEGVEFVIFDKSQGWRSYFNLKRALKGRKFDVLLHMQIALRATIASLAISAKVRIGFDRFRAKEGQWLVTNYHIEPQATPHVLEGFMGFAKAVGVIDLTPSWNIPVPAADTEFAKALIPDGSRVLVICAAASKAERNWLPDRYAAVADYAVAKGYRVILCGGPTPLERELAENIQAAAKSELENQVGKTSLLQLLAVLKQASVVLAPDTGPAHMAVTQGTPVIGLYAHSNPGRTGPYTCLDSVVSVYGEVIAQQKQGEIPWGTRAKGEDLMALIEVDAVINEFEQAHTAIQNRAK</sequence>
<dbReference type="Pfam" id="PF01075">
    <property type="entry name" value="Glyco_transf_9"/>
    <property type="match status" value="1"/>
</dbReference>
<reference evidence="3 4" key="1">
    <citation type="submission" date="2021-01" db="EMBL/GenBank/DDBJ databases">
        <title>Genome sequence of Shewanella schlegeliana JCM 11561.</title>
        <authorList>
            <person name="Zhang H."/>
            <person name="Li C."/>
        </authorList>
    </citation>
    <scope>NUCLEOTIDE SEQUENCE [LARGE SCALE GENOMIC DNA]</scope>
    <source>
        <strain evidence="3 4">JCM 11561</strain>
    </source>
</reference>
<keyword evidence="2" id="KW-0808">Transferase</keyword>
<dbReference type="Gene3D" id="3.40.50.2000">
    <property type="entry name" value="Glycogen Phosphorylase B"/>
    <property type="match status" value="2"/>
</dbReference>
<gene>
    <name evidence="3" type="ORF">JMA39_19375</name>
</gene>
<evidence type="ECO:0000313" key="4">
    <source>
        <dbReference type="Proteomes" id="UP000604898"/>
    </source>
</evidence>
<keyword evidence="1" id="KW-0328">Glycosyltransferase</keyword>
<accession>A0ABS1T4T6</accession>
<dbReference type="SUPFAM" id="SSF53756">
    <property type="entry name" value="UDP-Glycosyltransferase/glycogen phosphorylase"/>
    <property type="match status" value="1"/>
</dbReference>
<dbReference type="RefSeq" id="WP_202723532.1">
    <property type="nucleotide sequence ID" value="NZ_BPEX01000022.1"/>
</dbReference>
<dbReference type="PANTHER" id="PTHR30160:SF21">
    <property type="entry name" value="LIPOPOLYSACCHARIDE CORE HEPTOSYLTRANSFERASE OPSX"/>
    <property type="match status" value="1"/>
</dbReference>
<organism evidence="3 4">
    <name type="scientific">Shewanella schlegeliana</name>
    <dbReference type="NCBI Taxonomy" id="190308"/>
    <lineage>
        <taxon>Bacteria</taxon>
        <taxon>Pseudomonadati</taxon>
        <taxon>Pseudomonadota</taxon>
        <taxon>Gammaproteobacteria</taxon>
        <taxon>Alteromonadales</taxon>
        <taxon>Shewanellaceae</taxon>
        <taxon>Shewanella</taxon>
    </lineage>
</organism>
<evidence type="ECO:0000256" key="1">
    <source>
        <dbReference type="ARBA" id="ARBA00022676"/>
    </source>
</evidence>